<proteinExistence type="predicted"/>
<evidence type="ECO:0000313" key="3">
    <source>
        <dbReference type="Proteomes" id="UP000451233"/>
    </source>
</evidence>
<comment type="caution">
    <text evidence="2">The sequence shown here is derived from an EMBL/GenBank/DDBJ whole genome shotgun (WGS) entry which is preliminary data.</text>
</comment>
<dbReference type="EMBL" id="WVHS01000003">
    <property type="protein sequence ID" value="MXV16358.1"/>
    <property type="molecule type" value="Genomic_DNA"/>
</dbReference>
<evidence type="ECO:0000256" key="1">
    <source>
        <dbReference type="SAM" id="SignalP"/>
    </source>
</evidence>
<evidence type="ECO:0008006" key="4">
    <source>
        <dbReference type="Google" id="ProtNLM"/>
    </source>
</evidence>
<keyword evidence="3" id="KW-1185">Reference proteome</keyword>
<gene>
    <name evidence="2" type="ORF">GS398_13675</name>
</gene>
<feature type="chain" id="PRO_5029521391" description="Lipocalin-like domain-containing protein" evidence="1">
    <location>
        <begin position="21"/>
        <end position="135"/>
    </location>
</feature>
<keyword evidence="1" id="KW-0732">Signal</keyword>
<protein>
    <recommendedName>
        <fullName evidence="4">Lipocalin-like domain-containing protein</fullName>
    </recommendedName>
</protein>
<dbReference type="RefSeq" id="WP_160907362.1">
    <property type="nucleotide sequence ID" value="NZ_WVHS01000003.1"/>
</dbReference>
<sequence>MKKIALSFALVLFTAVMSFAAGIDGAWKGLVEGQYKITADLKTEGGKVSGVLALTDPNPKSENPDDAGYTPFVAAQMGKNTITEGKAEGEKVTFTTLFNEKPIVYTGTLTGDKLVLTTTYNNSPIKITLTRVVAK</sequence>
<accession>A0A7K1XZY2</accession>
<reference evidence="2 3" key="1">
    <citation type="submission" date="2019-11" db="EMBL/GenBank/DDBJ databases">
        <title>Pedobacter sp. HMF7056 Genome sequencing and assembly.</title>
        <authorList>
            <person name="Kang H."/>
            <person name="Kim H."/>
            <person name="Joh K."/>
        </authorList>
    </citation>
    <scope>NUCLEOTIDE SEQUENCE [LARGE SCALE GENOMIC DNA]</scope>
    <source>
        <strain evidence="2 3">HMF7056</strain>
    </source>
</reference>
<dbReference type="Proteomes" id="UP000451233">
    <property type="component" value="Unassembled WGS sequence"/>
</dbReference>
<evidence type="ECO:0000313" key="2">
    <source>
        <dbReference type="EMBL" id="MXV16358.1"/>
    </source>
</evidence>
<dbReference type="AlphaFoldDB" id="A0A7K1XZY2"/>
<name>A0A7K1XZY2_9SPHI</name>
<feature type="signal peptide" evidence="1">
    <location>
        <begin position="1"/>
        <end position="20"/>
    </location>
</feature>
<organism evidence="2 3">
    <name type="scientific">Hufsiella ginkgonis</name>
    <dbReference type="NCBI Taxonomy" id="2695274"/>
    <lineage>
        <taxon>Bacteria</taxon>
        <taxon>Pseudomonadati</taxon>
        <taxon>Bacteroidota</taxon>
        <taxon>Sphingobacteriia</taxon>
        <taxon>Sphingobacteriales</taxon>
        <taxon>Sphingobacteriaceae</taxon>
        <taxon>Hufsiella</taxon>
    </lineage>
</organism>